<evidence type="ECO:0008006" key="7">
    <source>
        <dbReference type="Google" id="ProtNLM"/>
    </source>
</evidence>
<evidence type="ECO:0000313" key="6">
    <source>
        <dbReference type="Proteomes" id="UP000183567"/>
    </source>
</evidence>
<feature type="transmembrane region" description="Helical" evidence="2">
    <location>
        <begin position="351"/>
        <end position="370"/>
    </location>
</feature>
<keyword evidence="2" id="KW-1133">Transmembrane helix</keyword>
<organism evidence="5 6">
    <name type="scientific">Rhizopogon vesiculosus</name>
    <dbReference type="NCBI Taxonomy" id="180088"/>
    <lineage>
        <taxon>Eukaryota</taxon>
        <taxon>Fungi</taxon>
        <taxon>Dikarya</taxon>
        <taxon>Basidiomycota</taxon>
        <taxon>Agaricomycotina</taxon>
        <taxon>Agaricomycetes</taxon>
        <taxon>Agaricomycetidae</taxon>
        <taxon>Boletales</taxon>
        <taxon>Suillineae</taxon>
        <taxon>Rhizopogonaceae</taxon>
        <taxon>Rhizopogon</taxon>
    </lineage>
</organism>
<evidence type="ECO:0000259" key="3">
    <source>
        <dbReference type="Pfam" id="PF10348"/>
    </source>
</evidence>
<evidence type="ECO:0000256" key="2">
    <source>
        <dbReference type="SAM" id="Phobius"/>
    </source>
</evidence>
<gene>
    <name evidence="5" type="ORF">AZE42_00912</name>
</gene>
<keyword evidence="6" id="KW-1185">Reference proteome</keyword>
<reference evidence="5 6" key="1">
    <citation type="submission" date="2016-03" db="EMBL/GenBank/DDBJ databases">
        <title>Comparative genomics of the ectomycorrhizal sister species Rhizopogon vinicolor and Rhizopogon vesiculosus (Basidiomycota: Boletales) reveals a divergence of the mating type B locus.</title>
        <authorList>
            <person name="Mujic A.B."/>
            <person name="Kuo A."/>
            <person name="Tritt A."/>
            <person name="Lipzen A."/>
            <person name="Chen C."/>
            <person name="Johnson J."/>
            <person name="Sharma A."/>
            <person name="Barry K."/>
            <person name="Grigoriev I.V."/>
            <person name="Spatafora J.W."/>
        </authorList>
    </citation>
    <scope>NUCLEOTIDE SEQUENCE [LARGE SCALE GENOMIC DNA]</scope>
    <source>
        <strain evidence="5 6">AM-OR11-056</strain>
    </source>
</reference>
<sequence length="671" mass="75200">MRRHSLSLVVNAFVFVIVLIGPLLVVAVPAVDLTLAEARIEHSRAQSISSGDFIVSRRDDDHMHMHHGAPLTELNETAILQWHDPTPPSYWSIDIEDRDSSVPRYTGLMALHVIFMTLAFFVALPAGIAMRSVNHSWHGFAIITFYSLCVLGCTSGALYRKLTPDMYEGSTHASHGYFVLILSLCLSAIDIARFVVRLYAFLKSIDKRNFAFQPFWRNVVLGREVDNVTPKYTFLDVEDPPEFEVIQMRPSGPAETQEPHHVQRNQPFETQYSDDGVDDETVAPWANDPRVSQDVHRNTRSSSSERTVFEADSSQGSRHSDDTLDDFKFPGFIKPRATLIRRIAQGAFATLERALVFAAFGVTLSGIVVYTGGCRESYINGCLAHLVKGGIFWCYGLVTFARFLGSFSELGWAWNISPTGERVSAEFAESLVIFLYGITNTWMERFGVQPGDPYTTKQVQHISIAVMFWFAGLVGMGIESKRVRHWLAASSAAAFGPTDASRILEPPSYRGSFNPFPALVIGVTGAAMSAHAQTYLFQVNLKFLFIYFHAKPVSKQVQIHKLWGWLLLGYSVLRCLTYFFVWIGPPRSILPSRPPTEALGSFFLACGGLMFIFSTEEVTITAMRKGRDDMMMFLNVAVAITCFAFCWTFCIVTFKGWLKFRSSPRSPLSVH</sequence>
<dbReference type="InterPro" id="IPR018825">
    <property type="entry name" value="DUF2427"/>
</dbReference>
<name>A0A1J8QJ16_9AGAM</name>
<dbReference type="InterPro" id="IPR018827">
    <property type="entry name" value="YTP1_C"/>
</dbReference>
<protein>
    <recommendedName>
        <fullName evidence="7">Protein YTP1-like C-terminal domain-containing protein</fullName>
    </recommendedName>
</protein>
<feature type="transmembrane region" description="Helical" evidence="2">
    <location>
        <begin position="179"/>
        <end position="200"/>
    </location>
</feature>
<dbReference type="AlphaFoldDB" id="A0A1J8QJ16"/>
<accession>A0A1J8QJ16</accession>
<keyword evidence="2" id="KW-0812">Transmembrane</keyword>
<dbReference type="PANTHER" id="PTHR31685">
    <property type="entry name" value="INTEGRAL MEMBRANE PROTEIN (AFU_ORTHOLOGUE AFUA_6G12730)-RELATED"/>
    <property type="match status" value="1"/>
</dbReference>
<feature type="transmembrane region" description="Helical" evidence="2">
    <location>
        <begin position="12"/>
        <end position="31"/>
    </location>
</feature>
<feature type="domain" description="DUF2427" evidence="3">
    <location>
        <begin position="105"/>
        <end position="184"/>
    </location>
</feature>
<dbReference type="Proteomes" id="UP000183567">
    <property type="component" value="Unassembled WGS sequence"/>
</dbReference>
<dbReference type="STRING" id="180088.A0A1J8QJ16"/>
<comment type="caution">
    <text evidence="5">The sequence shown here is derived from an EMBL/GenBank/DDBJ whole genome shotgun (WGS) entry which is preliminary data.</text>
</comment>
<evidence type="ECO:0000313" key="5">
    <source>
        <dbReference type="EMBL" id="OJA20925.1"/>
    </source>
</evidence>
<dbReference type="EMBL" id="LVVM01000339">
    <property type="protein sequence ID" value="OJA20925.1"/>
    <property type="molecule type" value="Genomic_DNA"/>
</dbReference>
<feature type="transmembrane region" description="Helical" evidence="2">
    <location>
        <begin position="598"/>
        <end position="620"/>
    </location>
</feature>
<feature type="transmembrane region" description="Helical" evidence="2">
    <location>
        <begin position="632"/>
        <end position="654"/>
    </location>
</feature>
<feature type="compositionally biased region" description="Polar residues" evidence="1">
    <location>
        <begin position="300"/>
        <end position="317"/>
    </location>
</feature>
<feature type="transmembrane region" description="Helical" evidence="2">
    <location>
        <begin position="108"/>
        <end position="128"/>
    </location>
</feature>
<feature type="region of interest" description="Disordered" evidence="1">
    <location>
        <begin position="279"/>
        <end position="322"/>
    </location>
</feature>
<dbReference type="Pfam" id="PF10348">
    <property type="entry name" value="DUF2427"/>
    <property type="match status" value="1"/>
</dbReference>
<dbReference type="OrthoDB" id="4005299at2759"/>
<evidence type="ECO:0000256" key="1">
    <source>
        <dbReference type="SAM" id="MobiDB-lite"/>
    </source>
</evidence>
<dbReference type="Pfam" id="PF10355">
    <property type="entry name" value="Ytp1"/>
    <property type="match status" value="1"/>
</dbReference>
<proteinExistence type="predicted"/>
<feature type="transmembrane region" description="Helical" evidence="2">
    <location>
        <begin position="459"/>
        <end position="478"/>
    </location>
</feature>
<keyword evidence="2" id="KW-0472">Membrane</keyword>
<feature type="transmembrane region" description="Helical" evidence="2">
    <location>
        <begin position="390"/>
        <end position="411"/>
    </location>
</feature>
<feature type="domain" description="Protein YTP1-like C-terminal" evidence="4">
    <location>
        <begin position="360"/>
        <end position="655"/>
    </location>
</feature>
<feature type="transmembrane region" description="Helical" evidence="2">
    <location>
        <begin position="140"/>
        <end position="159"/>
    </location>
</feature>
<evidence type="ECO:0000259" key="4">
    <source>
        <dbReference type="Pfam" id="PF10355"/>
    </source>
</evidence>
<feature type="transmembrane region" description="Helical" evidence="2">
    <location>
        <begin position="562"/>
        <end position="583"/>
    </location>
</feature>
<dbReference type="PANTHER" id="PTHR31685:SF3">
    <property type="entry name" value="INTEGRAL MEMBRANE PROTEIN (AFU_ORTHOLOGUE AFUA_6G12730)"/>
    <property type="match status" value="1"/>
</dbReference>